<keyword evidence="1" id="KW-0812">Transmembrane</keyword>
<name>A0ABN0MZV2_9CHLA</name>
<reference evidence="2 3" key="1">
    <citation type="submission" date="2013-07" db="EMBL/GenBank/DDBJ databases">
        <title>Isolation of a new Chlamydia species from the feral Sacred Ibis (Threskiornis aethiopicus): Chlamydia ibidis.</title>
        <authorList>
            <person name="Vorimore F."/>
            <person name="Hsia R.-C."/>
            <person name="Huot-Creasy H."/>
            <person name="Bastian S."/>
            <person name="Deruyter L."/>
            <person name="Passet A."/>
            <person name="Sachse K."/>
            <person name="Bavoil P."/>
            <person name="Myers G."/>
            <person name="Laroucau K."/>
        </authorList>
    </citation>
    <scope>NUCLEOTIDE SEQUENCE [LARGE SCALE GENOMIC DNA]</scope>
    <source>
        <strain evidence="2 3">10-1398/6</strain>
    </source>
</reference>
<sequence length="299" mass="34150">MNSKKKLRWLWQALALSIGVNVIFLLLFYSAIFRKDIYKLKLFSGPLIAKSHRVAKIPEDFLTTLSQTSFHELYCLLDNNDLFHGRPIKLWALSALIHNYYVDITPVLSHPLTFTELKSKEGSWLLPNLGEKEYFTVRKYLSVERYPLTSEGLFVTIARDLALGKVDEDCLYTFCHTPEFLYLRTVLAGAETRLASVAALAHMVIEGGSELFFSLCDANNRATAISDQQRRGILIAYMERGMVLASLLLLANDQEWVLHEFPDVTLLNFIQMLPKDVLHSQEFISRVLASPRAYLLQSD</sequence>
<gene>
    <name evidence="2" type="ORF">H359_0224</name>
</gene>
<keyword evidence="1" id="KW-1133">Transmembrane helix</keyword>
<protein>
    <submittedName>
        <fullName evidence="2">Membrane protein</fullName>
    </submittedName>
</protein>
<evidence type="ECO:0000313" key="2">
    <source>
        <dbReference type="EMBL" id="EQM62830.1"/>
    </source>
</evidence>
<dbReference type="RefSeq" id="WP_020370869.1">
    <property type="nucleotide sequence ID" value="NZ_APJW01000001.1"/>
</dbReference>
<proteinExistence type="predicted"/>
<evidence type="ECO:0000256" key="1">
    <source>
        <dbReference type="SAM" id="Phobius"/>
    </source>
</evidence>
<evidence type="ECO:0000313" key="3">
    <source>
        <dbReference type="Proteomes" id="UP000016064"/>
    </source>
</evidence>
<dbReference type="Proteomes" id="UP000016064">
    <property type="component" value="Unassembled WGS sequence"/>
</dbReference>
<keyword evidence="3" id="KW-1185">Reference proteome</keyword>
<dbReference type="EMBL" id="APJW01000001">
    <property type="protein sequence ID" value="EQM62830.1"/>
    <property type="molecule type" value="Genomic_DNA"/>
</dbReference>
<organism evidence="2 3">
    <name type="scientific">Chlamydia ibidis 10-1398/6</name>
    <dbReference type="NCBI Taxonomy" id="1046581"/>
    <lineage>
        <taxon>Bacteria</taxon>
        <taxon>Pseudomonadati</taxon>
        <taxon>Chlamydiota</taxon>
        <taxon>Chlamydiia</taxon>
        <taxon>Chlamydiales</taxon>
        <taxon>Chlamydiaceae</taxon>
        <taxon>Chlamydia/Chlamydophila group</taxon>
        <taxon>Chlamydia</taxon>
    </lineage>
</organism>
<accession>A0ABN0MZV2</accession>
<keyword evidence="1" id="KW-0472">Membrane</keyword>
<comment type="caution">
    <text evidence="2">The sequence shown here is derived from an EMBL/GenBank/DDBJ whole genome shotgun (WGS) entry which is preliminary data.</text>
</comment>
<feature type="transmembrane region" description="Helical" evidence="1">
    <location>
        <begin position="9"/>
        <end position="32"/>
    </location>
</feature>